<dbReference type="Proteomes" id="UP000285295">
    <property type="component" value="Unassembled WGS sequence"/>
</dbReference>
<keyword evidence="2" id="KW-0378">Hydrolase</keyword>
<name>A0A443JXV1_9RHOB</name>
<dbReference type="InterPro" id="IPR012338">
    <property type="entry name" value="Beta-lactam/transpept-like"/>
</dbReference>
<dbReference type="AlphaFoldDB" id="A0A443JXV1"/>
<dbReference type="Gene3D" id="3.40.710.10">
    <property type="entry name" value="DD-peptidase/beta-lactamase superfamily"/>
    <property type="match status" value="1"/>
</dbReference>
<evidence type="ECO:0000313" key="3">
    <source>
        <dbReference type="Proteomes" id="UP000285295"/>
    </source>
</evidence>
<dbReference type="InterPro" id="IPR001466">
    <property type="entry name" value="Beta-lactam-related"/>
</dbReference>
<feature type="domain" description="Beta-lactamase-related" evidence="1">
    <location>
        <begin position="72"/>
        <end position="290"/>
    </location>
</feature>
<dbReference type="Pfam" id="PF00144">
    <property type="entry name" value="Beta-lactamase"/>
    <property type="match status" value="1"/>
</dbReference>
<dbReference type="EMBL" id="SAUX01000059">
    <property type="protein sequence ID" value="RWR25350.1"/>
    <property type="molecule type" value="Genomic_DNA"/>
</dbReference>
<organism evidence="2 3">
    <name type="scientific">Paenirhodobacter populi</name>
    <dbReference type="NCBI Taxonomy" id="2306993"/>
    <lineage>
        <taxon>Bacteria</taxon>
        <taxon>Pseudomonadati</taxon>
        <taxon>Pseudomonadota</taxon>
        <taxon>Alphaproteobacteria</taxon>
        <taxon>Rhodobacterales</taxon>
        <taxon>Rhodobacter group</taxon>
        <taxon>Paenirhodobacter</taxon>
    </lineage>
</organism>
<reference evidence="2 3" key="2">
    <citation type="submission" date="2019-01" db="EMBL/GenBank/DDBJ databases">
        <authorList>
            <person name="Li Y."/>
        </authorList>
    </citation>
    <scope>NUCLEOTIDE SEQUENCE [LARGE SCALE GENOMIC DNA]</scope>
    <source>
        <strain evidence="2 3">D19-10-3-21</strain>
    </source>
</reference>
<dbReference type="OrthoDB" id="5377431at2"/>
<dbReference type="GO" id="GO:0016787">
    <property type="term" value="F:hydrolase activity"/>
    <property type="evidence" value="ECO:0007669"/>
    <property type="project" value="UniProtKB-KW"/>
</dbReference>
<protein>
    <submittedName>
        <fullName evidence="2">Class C beta-lactamase-related serine hydrolase</fullName>
    </submittedName>
</protein>
<evidence type="ECO:0000313" key="2">
    <source>
        <dbReference type="EMBL" id="RWR25350.1"/>
    </source>
</evidence>
<evidence type="ECO:0000259" key="1">
    <source>
        <dbReference type="Pfam" id="PF00144"/>
    </source>
</evidence>
<dbReference type="PANTHER" id="PTHR46825">
    <property type="entry name" value="D-ALANYL-D-ALANINE-CARBOXYPEPTIDASE/ENDOPEPTIDASE AMPH"/>
    <property type="match status" value="1"/>
</dbReference>
<dbReference type="PANTHER" id="PTHR46825:SF9">
    <property type="entry name" value="BETA-LACTAMASE-RELATED DOMAIN-CONTAINING PROTEIN"/>
    <property type="match status" value="1"/>
</dbReference>
<dbReference type="SUPFAM" id="SSF56601">
    <property type="entry name" value="beta-lactamase/transpeptidase-like"/>
    <property type="match status" value="1"/>
</dbReference>
<dbReference type="InterPro" id="IPR050491">
    <property type="entry name" value="AmpC-like"/>
</dbReference>
<sequence>MNTRGTSMSENKTQIGLNVWRSANPSISTKGEWSVNGYAFLKSGINEITHNYGLPGLICGYFNSEIGYKSISAGYADVGHKNRIHDGLRFRLCSLSKIITSHMIFKLSKDGLLDLDAPVGNILPNLDDDYTTLKSITVRSILKMMDGFPAYDIPNRIGEDIEDIQIKQTPSLEDILNYLDNDSMREYKGFWYGPNSYLFLGKIIEAIVKADYEGACKEYLHLTESFSIGNIGTSSKNEVTYYAAENFDDELAKKMMVCGRNAAYSSALISLREGTGGWIATPHEAIEYFVKLLHSTDGYREFMDENAVQLREGRRYSCGFFQYTDEIIVREGFLPGVCSSIAISSSNPTAAFCFSNASPADKINALRYMNLLVTGMLSSEMAGEGVNMV</sequence>
<reference evidence="2 3" key="1">
    <citation type="submission" date="2019-01" db="EMBL/GenBank/DDBJ databases">
        <title>Sinorhodobacter populi sp. nov. isolated from the symptomatic bark tissue of Populus euramericana canker.</title>
        <authorList>
            <person name="Xu G."/>
        </authorList>
    </citation>
    <scope>NUCLEOTIDE SEQUENCE [LARGE SCALE GENOMIC DNA]</scope>
    <source>
        <strain evidence="2 3">D19-10-3-21</strain>
    </source>
</reference>
<comment type="caution">
    <text evidence="2">The sequence shown here is derived from an EMBL/GenBank/DDBJ whole genome shotgun (WGS) entry which is preliminary data.</text>
</comment>
<accession>A0A443JXV1</accession>
<gene>
    <name evidence="2" type="ORF">D2T31_21950</name>
</gene>
<proteinExistence type="predicted"/>